<dbReference type="Proteomes" id="UP000194127">
    <property type="component" value="Unassembled WGS sequence"/>
</dbReference>
<dbReference type="OrthoDB" id="2310204at2759"/>
<name>A0A1X6MM32_9APHY</name>
<feature type="region of interest" description="Disordered" evidence="1">
    <location>
        <begin position="23"/>
        <end position="42"/>
    </location>
</feature>
<proteinExistence type="predicted"/>
<sequence>MASLTFLFLMLCPYAGAYASTDDVRARPAPPSPISRRGLPSVGFYNPTSGGGDWLTQVQDTYPPGQGEPINVVISGDSQSAVLQNQELDGGLLNYFISFGYSTECLGQHQGAPQAANLGDGLGYVNQTAEIRWDYGNPQLGTCQETIEGGSHFRYWSQNGAKANSNAVFMAASYELPETDQHNIVFDGYNLGRDWLVGNVTNQSKIIDTAKLNNASSYTGQTSYDGYTYETTAKYYWGYLPNTSYAVNHNGSVANATINAVDGWLAVLSVKIVSQPAATSDARISWSIPSWQTLCLPLAVMLFAHTVAVSLSI</sequence>
<evidence type="ECO:0000256" key="1">
    <source>
        <dbReference type="SAM" id="MobiDB-lite"/>
    </source>
</evidence>
<dbReference type="AlphaFoldDB" id="A0A1X6MM32"/>
<gene>
    <name evidence="3" type="ORF">POSPLADRAFT_1174756</name>
</gene>
<reference evidence="3 4" key="1">
    <citation type="submission" date="2017-04" db="EMBL/GenBank/DDBJ databases">
        <title>Genome Sequence of the Model Brown-Rot Fungus Postia placenta SB12.</title>
        <authorList>
            <consortium name="DOE Joint Genome Institute"/>
            <person name="Gaskell J."/>
            <person name="Kersten P."/>
            <person name="Larrondo L.F."/>
            <person name="Canessa P."/>
            <person name="Martinez D."/>
            <person name="Hibbett D."/>
            <person name="Schmoll M."/>
            <person name="Kubicek C.P."/>
            <person name="Martinez A.T."/>
            <person name="Yadav J."/>
            <person name="Master E."/>
            <person name="Magnuson J.K."/>
            <person name="James T."/>
            <person name="Yaver D."/>
            <person name="Berka R."/>
            <person name="Labutti K."/>
            <person name="Lipzen A."/>
            <person name="Aerts A."/>
            <person name="Barry K."/>
            <person name="Henrissat B."/>
            <person name="Blanchette R."/>
            <person name="Grigoriev I."/>
            <person name="Cullen D."/>
        </authorList>
    </citation>
    <scope>NUCLEOTIDE SEQUENCE [LARGE SCALE GENOMIC DNA]</scope>
    <source>
        <strain evidence="3 4">MAD-698-R-SB12</strain>
    </source>
</reference>
<dbReference type="GeneID" id="36333256"/>
<feature type="signal peptide" evidence="2">
    <location>
        <begin position="1"/>
        <end position="19"/>
    </location>
</feature>
<protein>
    <submittedName>
        <fullName evidence="3">Uncharacterized protein</fullName>
    </submittedName>
</protein>
<evidence type="ECO:0000256" key="2">
    <source>
        <dbReference type="SAM" id="SignalP"/>
    </source>
</evidence>
<accession>A0A1X6MM32</accession>
<evidence type="ECO:0000313" key="3">
    <source>
        <dbReference type="EMBL" id="OSX57276.1"/>
    </source>
</evidence>
<dbReference type="STRING" id="670580.A0A1X6MM32"/>
<evidence type="ECO:0000313" key="4">
    <source>
        <dbReference type="Proteomes" id="UP000194127"/>
    </source>
</evidence>
<organism evidence="3 4">
    <name type="scientific">Postia placenta MAD-698-R-SB12</name>
    <dbReference type="NCBI Taxonomy" id="670580"/>
    <lineage>
        <taxon>Eukaryota</taxon>
        <taxon>Fungi</taxon>
        <taxon>Dikarya</taxon>
        <taxon>Basidiomycota</taxon>
        <taxon>Agaricomycotina</taxon>
        <taxon>Agaricomycetes</taxon>
        <taxon>Polyporales</taxon>
        <taxon>Adustoporiaceae</taxon>
        <taxon>Rhodonia</taxon>
    </lineage>
</organism>
<keyword evidence="4" id="KW-1185">Reference proteome</keyword>
<feature type="chain" id="PRO_5010870593" evidence="2">
    <location>
        <begin position="20"/>
        <end position="313"/>
    </location>
</feature>
<dbReference type="RefSeq" id="XP_024334070.1">
    <property type="nucleotide sequence ID" value="XM_024488307.1"/>
</dbReference>
<keyword evidence="2" id="KW-0732">Signal</keyword>
<dbReference type="EMBL" id="KZ110609">
    <property type="protein sequence ID" value="OSX57276.1"/>
    <property type="molecule type" value="Genomic_DNA"/>
</dbReference>